<feature type="compositionally biased region" description="Basic and acidic residues" evidence="1">
    <location>
        <begin position="69"/>
        <end position="92"/>
    </location>
</feature>
<protein>
    <submittedName>
        <fullName evidence="2">Uncharacterized protein</fullName>
    </submittedName>
</protein>
<feature type="compositionally biased region" description="Basic and acidic residues" evidence="1">
    <location>
        <begin position="404"/>
        <end position="416"/>
    </location>
</feature>
<feature type="compositionally biased region" description="Basic and acidic residues" evidence="1">
    <location>
        <begin position="105"/>
        <end position="115"/>
    </location>
</feature>
<evidence type="ECO:0000313" key="2">
    <source>
        <dbReference type="EMBL" id="CEM26347.1"/>
    </source>
</evidence>
<gene>
    <name evidence="2" type="ORF">Cvel_21096</name>
</gene>
<accession>A0A0G4GBX9</accession>
<proteinExistence type="predicted"/>
<feature type="compositionally biased region" description="Basic and acidic residues" evidence="1">
    <location>
        <begin position="660"/>
        <end position="676"/>
    </location>
</feature>
<reference evidence="2" key="1">
    <citation type="submission" date="2014-11" db="EMBL/GenBank/DDBJ databases">
        <authorList>
            <person name="Otto D Thomas"/>
            <person name="Naeem Raeece"/>
        </authorList>
    </citation>
    <scope>NUCLEOTIDE SEQUENCE</scope>
</reference>
<feature type="compositionally biased region" description="Low complexity" evidence="1">
    <location>
        <begin position="205"/>
        <end position="217"/>
    </location>
</feature>
<feature type="region of interest" description="Disordered" evidence="1">
    <location>
        <begin position="47"/>
        <end position="805"/>
    </location>
</feature>
<feature type="non-terminal residue" evidence="2">
    <location>
        <position position="930"/>
    </location>
</feature>
<name>A0A0G4GBX9_9ALVE</name>
<feature type="compositionally biased region" description="Polar residues" evidence="1">
    <location>
        <begin position="186"/>
        <end position="197"/>
    </location>
</feature>
<feature type="compositionally biased region" description="Basic and acidic residues" evidence="1">
    <location>
        <begin position="162"/>
        <end position="180"/>
    </location>
</feature>
<dbReference type="AlphaFoldDB" id="A0A0G4GBX9"/>
<feature type="compositionally biased region" description="Low complexity" evidence="1">
    <location>
        <begin position="354"/>
        <end position="363"/>
    </location>
</feature>
<feature type="compositionally biased region" description="Low complexity" evidence="1">
    <location>
        <begin position="677"/>
        <end position="701"/>
    </location>
</feature>
<feature type="region of interest" description="Disordered" evidence="1">
    <location>
        <begin position="1"/>
        <end position="32"/>
    </location>
</feature>
<feature type="compositionally biased region" description="Polar residues" evidence="1">
    <location>
        <begin position="541"/>
        <end position="567"/>
    </location>
</feature>
<feature type="compositionally biased region" description="Pro residues" evidence="1">
    <location>
        <begin position="574"/>
        <end position="592"/>
    </location>
</feature>
<sequence length="930" mass="103439">MSYPYYADEWRQSEVSSPPSRPGKRVTISPSAVSIDGSDIRIRGEIFDGSADDEGDGQTLKTMQTAESYYERNRDSRRHMEDQRARQEEYFSRGEGYYSASAYETDGRPVADHYSYHNYPYGTQPKPSPPYHEDVHVPPTTVYADHGSPSTQSPSIGGTSPARDHHGRSEDPGTHTEGRPRMGPLRSQQHQTQSQGRGVTIPLWRGRPYSRPRASSPQSPPGGYGPRRESSWAPPMQPYPEDPHRGPPPRRWRNFPFSPDDWNVPQMRRQQRDATEGRRSPGHGPGTGGYPMMSRGEYWFHPGGQESHMPPPNRGTHPHGGRGRPEGPPPERGSVPPHWHQQRDRRPREREHAAAPGEAPEVPYASSHEEEQNAMPAESRAAEHLDQSPSGRRKSPSQAQRVRFQREQTTHPDRQSRTPYGEATPPVHQPPRREKETPAQYHPTPNYPQPQHQMPPPQFQQPAFFPPQRSRSHVLALPPGTVMSSVPVSTQQQQHPQFSNPDHRAPPQQARPSQHPQQRRPWFWGRAGGPSAPLMRRGASRTDSPQRTTGPPSHSQVPMQGPRTQQVKGKAPPSRGPPPPPAARLAPLPPNGTPVRARVFRQTFALPMAHGKTPTAPHIPLQGFPPSPYSGDGRVQEGDAESPLQGQANVERLNESFIEDLQRSQDVWRHQQEHQQEQVQQQQNQNMHQGTNEPPQQQHQPVPQPRPPSARTAKSREDSPSSHPRTQTHHQAPSSGPIVHRLVVVPPPPDSEEQARQPTDTVQEEAPESTGGESQSQAIDRGRKQTDAAAPPAPRNSTKTSTAALREKGPLVPLLPLSGIGAQLASPPKLVVFQHAQAVHAAPPPEHFLPYQPQQVYHQPYQPHAAAPYFAPAPLPHPVQTVHPPLPFSSPVQFQHVPLMHPSTPHRPPSPPQTISAATAVRPPTRLVQV</sequence>
<feature type="region of interest" description="Disordered" evidence="1">
    <location>
        <begin position="901"/>
        <end position="930"/>
    </location>
</feature>
<feature type="compositionally biased region" description="Basic and acidic residues" evidence="1">
    <location>
        <begin position="341"/>
        <end position="353"/>
    </location>
</feature>
<dbReference type="EMBL" id="CDMZ01001049">
    <property type="protein sequence ID" value="CEM26347.1"/>
    <property type="molecule type" value="Genomic_DNA"/>
</dbReference>
<evidence type="ECO:0000256" key="1">
    <source>
        <dbReference type="SAM" id="MobiDB-lite"/>
    </source>
</evidence>
<organism evidence="2">
    <name type="scientific">Chromera velia CCMP2878</name>
    <dbReference type="NCBI Taxonomy" id="1169474"/>
    <lineage>
        <taxon>Eukaryota</taxon>
        <taxon>Sar</taxon>
        <taxon>Alveolata</taxon>
        <taxon>Colpodellida</taxon>
        <taxon>Chromeraceae</taxon>
        <taxon>Chromera</taxon>
    </lineage>
</organism>
<feature type="compositionally biased region" description="Polar residues" evidence="1">
    <location>
        <begin position="721"/>
        <end position="734"/>
    </location>
</feature>
<feature type="compositionally biased region" description="Polar residues" evidence="1">
    <location>
        <begin position="482"/>
        <end position="500"/>
    </location>
</feature>
<feature type="compositionally biased region" description="Basic and acidic residues" evidence="1">
    <location>
        <begin position="270"/>
        <end position="279"/>
    </location>
</feature>
<feature type="compositionally biased region" description="Polar residues" evidence="1">
    <location>
        <begin position="148"/>
        <end position="158"/>
    </location>
</feature>
<feature type="compositionally biased region" description="Pro residues" evidence="1">
    <location>
        <begin position="445"/>
        <end position="459"/>
    </location>
</feature>